<comment type="caution">
    <text evidence="1">The sequence shown here is derived from an EMBL/GenBank/DDBJ whole genome shotgun (WGS) entry which is preliminary data.</text>
</comment>
<keyword evidence="2" id="KW-1185">Reference proteome</keyword>
<dbReference type="Proteomes" id="UP000032900">
    <property type="component" value="Unassembled WGS sequence"/>
</dbReference>
<gene>
    <name evidence="1" type="ORF">JCM15548_13027</name>
</gene>
<dbReference type="AlphaFoldDB" id="A0A0E9M008"/>
<protein>
    <submittedName>
        <fullName evidence="1">Uncharacterized protein</fullName>
    </submittedName>
</protein>
<accession>A0A0E9M008</accession>
<name>A0A0E9M008_9BACT</name>
<evidence type="ECO:0000313" key="2">
    <source>
        <dbReference type="Proteomes" id="UP000032900"/>
    </source>
</evidence>
<evidence type="ECO:0000313" key="1">
    <source>
        <dbReference type="EMBL" id="GAO30721.1"/>
    </source>
</evidence>
<organism evidence="1 2">
    <name type="scientific">Geofilum rubicundum JCM 15548</name>
    <dbReference type="NCBI Taxonomy" id="1236989"/>
    <lineage>
        <taxon>Bacteria</taxon>
        <taxon>Pseudomonadati</taxon>
        <taxon>Bacteroidota</taxon>
        <taxon>Bacteroidia</taxon>
        <taxon>Marinilabiliales</taxon>
        <taxon>Marinilabiliaceae</taxon>
        <taxon>Geofilum</taxon>
    </lineage>
</organism>
<reference evidence="1 2" key="1">
    <citation type="journal article" date="2015" name="Microbes Environ.">
        <title>Distribution and evolution of nitrogen fixation genes in the phylum bacteroidetes.</title>
        <authorList>
            <person name="Inoue J."/>
            <person name="Oshima K."/>
            <person name="Suda W."/>
            <person name="Sakamoto M."/>
            <person name="Iino T."/>
            <person name="Noda S."/>
            <person name="Hongoh Y."/>
            <person name="Hattori M."/>
            <person name="Ohkuma M."/>
        </authorList>
    </citation>
    <scope>NUCLEOTIDE SEQUENCE [LARGE SCALE GENOMIC DNA]</scope>
    <source>
        <strain evidence="1">JCM 15548</strain>
    </source>
</reference>
<sequence length="52" mass="5932">MNVVSLTEYLPHYREEFMGSPAPGGARKTLKIQLLSLNINPTRQITSIFREL</sequence>
<proteinExistence type="predicted"/>
<dbReference type="EMBL" id="BAZW01000028">
    <property type="protein sequence ID" value="GAO30721.1"/>
    <property type="molecule type" value="Genomic_DNA"/>
</dbReference>